<dbReference type="AlphaFoldDB" id="X1TNP9"/>
<reference evidence="1" key="1">
    <citation type="journal article" date="2014" name="Front. Microbiol.">
        <title>High frequency of phylogenetically diverse reductive dehalogenase-homologous genes in deep subseafloor sedimentary metagenomes.</title>
        <authorList>
            <person name="Kawai M."/>
            <person name="Futagami T."/>
            <person name="Toyoda A."/>
            <person name="Takaki Y."/>
            <person name="Nishi S."/>
            <person name="Hori S."/>
            <person name="Arai W."/>
            <person name="Tsubouchi T."/>
            <person name="Morono Y."/>
            <person name="Uchiyama I."/>
            <person name="Ito T."/>
            <person name="Fujiyama A."/>
            <person name="Inagaki F."/>
            <person name="Takami H."/>
        </authorList>
    </citation>
    <scope>NUCLEOTIDE SEQUENCE</scope>
    <source>
        <strain evidence="1">Expedition CK06-06</strain>
    </source>
</reference>
<comment type="caution">
    <text evidence="1">The sequence shown here is derived from an EMBL/GenBank/DDBJ whole genome shotgun (WGS) entry which is preliminary data.</text>
</comment>
<protein>
    <submittedName>
        <fullName evidence="1">Uncharacterized protein</fullName>
    </submittedName>
</protein>
<organism evidence="1">
    <name type="scientific">marine sediment metagenome</name>
    <dbReference type="NCBI Taxonomy" id="412755"/>
    <lineage>
        <taxon>unclassified sequences</taxon>
        <taxon>metagenomes</taxon>
        <taxon>ecological metagenomes</taxon>
    </lineage>
</organism>
<dbReference type="EMBL" id="BARW01015285">
    <property type="protein sequence ID" value="GAI92971.1"/>
    <property type="molecule type" value="Genomic_DNA"/>
</dbReference>
<evidence type="ECO:0000313" key="1">
    <source>
        <dbReference type="EMBL" id="GAI92971.1"/>
    </source>
</evidence>
<sequence length="92" mass="10414">TLWNVVTGQEFEQIPRKGRFVCTVPRVPLLADRYVVELWCAVRGETSDKIKVGFIDMVDGDFYGTGKTMNRRKHGVFQVDHSWVGLGAEEIG</sequence>
<gene>
    <name evidence="1" type="ORF">S12H4_26862</name>
</gene>
<accession>X1TNP9</accession>
<proteinExistence type="predicted"/>
<feature type="non-terminal residue" evidence="1">
    <location>
        <position position="1"/>
    </location>
</feature>
<name>X1TNP9_9ZZZZ</name>